<dbReference type="Gene3D" id="3.80.10.10">
    <property type="entry name" value="Ribonuclease Inhibitor"/>
    <property type="match status" value="2"/>
</dbReference>
<keyword evidence="2" id="KW-1185">Reference proteome</keyword>
<reference evidence="1 2" key="1">
    <citation type="submission" date="2023-03" db="EMBL/GenBank/DDBJ databases">
        <title>Genome sequence of Lichtheimia ornata CBS 291.66.</title>
        <authorList>
            <person name="Mohabir J.T."/>
            <person name="Shea T.P."/>
            <person name="Kurbessoian T."/>
            <person name="Berby B."/>
            <person name="Fontaine J."/>
            <person name="Livny J."/>
            <person name="Gnirke A."/>
            <person name="Stajich J.E."/>
            <person name="Cuomo C.A."/>
        </authorList>
    </citation>
    <scope>NUCLEOTIDE SEQUENCE [LARGE SCALE GENOMIC DNA]</scope>
    <source>
        <strain evidence="1">CBS 291.66</strain>
    </source>
</reference>
<evidence type="ECO:0000313" key="1">
    <source>
        <dbReference type="EMBL" id="KAJ8657989.1"/>
    </source>
</evidence>
<dbReference type="GeneID" id="83213671"/>
<dbReference type="InterPro" id="IPR032675">
    <property type="entry name" value="LRR_dom_sf"/>
</dbReference>
<proteinExistence type="predicted"/>
<name>A0AAD7V379_9FUNG</name>
<accession>A0AAD7V379</accession>
<dbReference type="Proteomes" id="UP001234581">
    <property type="component" value="Unassembled WGS sequence"/>
</dbReference>
<gene>
    <name evidence="1" type="ORF">O0I10_006260</name>
</gene>
<dbReference type="EMBL" id="JARTCD010000027">
    <property type="protein sequence ID" value="KAJ8657989.1"/>
    <property type="molecule type" value="Genomic_DNA"/>
</dbReference>
<sequence length="664" mass="76354">MERSIWHALCKQPTHPVSTEKYTSLVYDATTQLDERIQSVLSALDQRAIGLTKLANFESAVRDAQAMQQISPTSPLGYLRAATIYSEQGKQSYVVAICLIGRSLVDANDPGYATLEHMKDAAIQQKCRRIDFISQLPIDIVASRLIPMIIDDSPLDALKPCPYLHVSKQWRDCIFQYSDGLSFMTGRRAKQPDLEKCSQLIRFSRHIKELEVNQYTKGTWLCDLLRDNDFCSLRKICIWEVRPAYMDQFVSSLESVAITLTHLSIHEDPCNTVPMAKILSTCPNLVSLSIREPDLDTFMELPETTTWPNITTLSMNGLEVNLTSAQVNSICRRFPAVRNLDFYPCPDIKTALMIPKYCPLLKRAEIDIDDFLINVRFVDIDTGSDEVVVTKFWTFIEEMEDERDWDTLDLGSALRQHRTTIEGITWDISCERDFHDLDDIQYPRLKTLSLVTNAPSITHHAPILEELTLSATAIDANPAVLDKIPSTLKKLKLDLEESSEDSDPEAIEGYLCHVSEHCELQELAIRFGDSNGFPDVLAAIYCFKSLKRLNLRFCWTWEPHQMERFFDGLLYGCPFLLCLEIQCINAPSVYALNELKRLPYLKEIAFSIQDMDRYDSFWHELRTFSQLKCIRVYHENSVNMAPIQRLSEYRRDMNIITRSWFEPF</sequence>
<evidence type="ECO:0008006" key="3">
    <source>
        <dbReference type="Google" id="ProtNLM"/>
    </source>
</evidence>
<dbReference type="RefSeq" id="XP_058342902.1">
    <property type="nucleotide sequence ID" value="XM_058486290.1"/>
</dbReference>
<organism evidence="1 2">
    <name type="scientific">Lichtheimia ornata</name>
    <dbReference type="NCBI Taxonomy" id="688661"/>
    <lineage>
        <taxon>Eukaryota</taxon>
        <taxon>Fungi</taxon>
        <taxon>Fungi incertae sedis</taxon>
        <taxon>Mucoromycota</taxon>
        <taxon>Mucoromycotina</taxon>
        <taxon>Mucoromycetes</taxon>
        <taxon>Mucorales</taxon>
        <taxon>Lichtheimiaceae</taxon>
        <taxon>Lichtheimia</taxon>
    </lineage>
</organism>
<dbReference type="SUPFAM" id="SSF52047">
    <property type="entry name" value="RNI-like"/>
    <property type="match status" value="2"/>
</dbReference>
<protein>
    <recommendedName>
        <fullName evidence="3">F-box domain-containing protein</fullName>
    </recommendedName>
</protein>
<evidence type="ECO:0000313" key="2">
    <source>
        <dbReference type="Proteomes" id="UP001234581"/>
    </source>
</evidence>
<comment type="caution">
    <text evidence="1">The sequence shown here is derived from an EMBL/GenBank/DDBJ whole genome shotgun (WGS) entry which is preliminary data.</text>
</comment>
<dbReference type="AlphaFoldDB" id="A0AAD7V379"/>